<comment type="caution">
    <text evidence="2">The sequence shown here is derived from an EMBL/GenBank/DDBJ whole genome shotgun (WGS) entry which is preliminary data.</text>
</comment>
<feature type="transmembrane region" description="Helical" evidence="1">
    <location>
        <begin position="503"/>
        <end position="524"/>
    </location>
</feature>
<keyword evidence="1" id="KW-1133">Transmembrane helix</keyword>
<organism evidence="2 3">
    <name type="scientific">Ornithinimicrobium pekingense</name>
    <dbReference type="NCBI Taxonomy" id="384677"/>
    <lineage>
        <taxon>Bacteria</taxon>
        <taxon>Bacillati</taxon>
        <taxon>Actinomycetota</taxon>
        <taxon>Actinomycetes</taxon>
        <taxon>Micrococcales</taxon>
        <taxon>Ornithinimicrobiaceae</taxon>
        <taxon>Ornithinimicrobium</taxon>
    </lineage>
</organism>
<accession>A0ABQ2FDW1</accession>
<evidence type="ECO:0000313" key="3">
    <source>
        <dbReference type="Proteomes" id="UP000662111"/>
    </source>
</evidence>
<feature type="transmembrane region" description="Helical" evidence="1">
    <location>
        <begin position="394"/>
        <end position="414"/>
    </location>
</feature>
<keyword evidence="3" id="KW-1185">Reference proteome</keyword>
<feature type="transmembrane region" description="Helical" evidence="1">
    <location>
        <begin position="236"/>
        <end position="256"/>
    </location>
</feature>
<name>A0ABQ2FDW1_9MICO</name>
<evidence type="ECO:0000313" key="2">
    <source>
        <dbReference type="EMBL" id="GGK82772.1"/>
    </source>
</evidence>
<protein>
    <submittedName>
        <fullName evidence="2">Exporter of polyketide antibiotics</fullName>
    </submittedName>
</protein>
<evidence type="ECO:0000256" key="1">
    <source>
        <dbReference type="SAM" id="Phobius"/>
    </source>
</evidence>
<feature type="transmembrane region" description="Helical" evidence="1">
    <location>
        <begin position="295"/>
        <end position="316"/>
    </location>
</feature>
<feature type="transmembrane region" description="Helical" evidence="1">
    <location>
        <begin position="156"/>
        <end position="176"/>
    </location>
</feature>
<feature type="transmembrane region" description="Helical" evidence="1">
    <location>
        <begin position="343"/>
        <end position="364"/>
    </location>
</feature>
<dbReference type="EMBL" id="BMLB01000008">
    <property type="protein sequence ID" value="GGK82772.1"/>
    <property type="molecule type" value="Genomic_DNA"/>
</dbReference>
<gene>
    <name evidence="2" type="ORF">GCM10011509_34150</name>
</gene>
<dbReference type="Proteomes" id="UP000662111">
    <property type="component" value="Unassembled WGS sequence"/>
</dbReference>
<dbReference type="RefSeq" id="WP_022919946.1">
    <property type="nucleotide sequence ID" value="NZ_BMLB01000008.1"/>
</dbReference>
<sequence length="532" mass="54913">MNGLGALVRLTLRRNRWFYLAWVLALGAMVPATAAAYETLVGGLAGDGALDLMAANPTMRAMLGPPTDLTTPGGFTVWRVGTFVATAAGVMGLLGVVRGTRADEEAGRTELLRSGVVGRHAPLTAAVVVGLAACALLGLVVTAGMSAVGEPVVGSLALGLGVALVAASFVGVGALTAQLTSSARAARGLGLAVLLAAYLLRAVADAAPQHSVTRGLAWLSPVQWMALARPYAGERWVVLLLPAALTALLVAAAFALESRRDHGSGLWTVRPGPDRARPGLLSTTGLAWRLQRGVVAGWLAGLAVLALAMGSLSGTFDQMVREVPQLAVVLQRLGQGTDRLVDAFFVALLGLVAVLVAVVGAQLWERLGAEEERGHAELLLATAVPRTRLALSHLAVAVVGSLVLLVAFAVLLAVPESVSRGDAGPVGSTVGAALALAPGSLLVVGLAVLLHGWAPRLGWLVWVVIAWSFFVVWVGSLLGLPGWLVSLTPWDPLPALPVEPMDWPAVLLVTGAAAALMALGVWGYRRRDLRLP</sequence>
<feature type="transmembrane region" description="Helical" evidence="1">
    <location>
        <begin position="426"/>
        <end position="450"/>
    </location>
</feature>
<feature type="transmembrane region" description="Helical" evidence="1">
    <location>
        <begin position="188"/>
        <end position="204"/>
    </location>
</feature>
<reference evidence="3" key="1">
    <citation type="journal article" date="2019" name="Int. J. Syst. Evol. Microbiol.">
        <title>The Global Catalogue of Microorganisms (GCM) 10K type strain sequencing project: providing services to taxonomists for standard genome sequencing and annotation.</title>
        <authorList>
            <consortium name="The Broad Institute Genomics Platform"/>
            <consortium name="The Broad Institute Genome Sequencing Center for Infectious Disease"/>
            <person name="Wu L."/>
            <person name="Ma J."/>
        </authorList>
    </citation>
    <scope>NUCLEOTIDE SEQUENCE [LARGE SCALE GENOMIC DNA]</scope>
    <source>
        <strain evidence="3">CGMCC 1.5362</strain>
    </source>
</reference>
<feature type="transmembrane region" description="Helical" evidence="1">
    <location>
        <begin position="121"/>
        <end position="144"/>
    </location>
</feature>
<keyword evidence="1" id="KW-0812">Transmembrane</keyword>
<feature type="transmembrane region" description="Helical" evidence="1">
    <location>
        <begin position="77"/>
        <end position="100"/>
    </location>
</feature>
<proteinExistence type="predicted"/>
<feature type="transmembrane region" description="Helical" evidence="1">
    <location>
        <begin position="457"/>
        <end position="483"/>
    </location>
</feature>
<keyword evidence="1" id="KW-0472">Membrane</keyword>
<feature type="transmembrane region" description="Helical" evidence="1">
    <location>
        <begin position="17"/>
        <end position="37"/>
    </location>
</feature>